<organism evidence="1 2">
    <name type="scientific">Plectus sambesii</name>
    <dbReference type="NCBI Taxonomy" id="2011161"/>
    <lineage>
        <taxon>Eukaryota</taxon>
        <taxon>Metazoa</taxon>
        <taxon>Ecdysozoa</taxon>
        <taxon>Nematoda</taxon>
        <taxon>Chromadorea</taxon>
        <taxon>Plectida</taxon>
        <taxon>Plectina</taxon>
        <taxon>Plectoidea</taxon>
        <taxon>Plectidae</taxon>
        <taxon>Plectus</taxon>
    </lineage>
</organism>
<evidence type="ECO:0000313" key="1">
    <source>
        <dbReference type="Proteomes" id="UP000887566"/>
    </source>
</evidence>
<name>A0A914WMV0_9BILA</name>
<dbReference type="WBParaSite" id="PSAMB.scaffold4769size13595.g25144.t1">
    <property type="protein sequence ID" value="PSAMB.scaffold4769size13595.g25144.t1"/>
    <property type="gene ID" value="PSAMB.scaffold4769size13595.g25144"/>
</dbReference>
<reference evidence="2" key="1">
    <citation type="submission" date="2022-11" db="UniProtKB">
        <authorList>
            <consortium name="WormBaseParasite"/>
        </authorList>
    </citation>
    <scope>IDENTIFICATION</scope>
</reference>
<dbReference type="Proteomes" id="UP000887566">
    <property type="component" value="Unplaced"/>
</dbReference>
<sequence length="114" mass="12708">MSSNVGITMGYWRARRRGARPLQRPPNTTARTTTVLVTTVPMTGIRNSVRDRAPFDSTLLALYQEWRPTNIVIDGGVDQSAANRRFNCHAARLPPAALQDDQGLQLRLVKQAVH</sequence>
<protein>
    <submittedName>
        <fullName evidence="2">Uncharacterized protein</fullName>
    </submittedName>
</protein>
<evidence type="ECO:0000313" key="2">
    <source>
        <dbReference type="WBParaSite" id="PSAMB.scaffold4769size13595.g25144.t1"/>
    </source>
</evidence>
<keyword evidence="1" id="KW-1185">Reference proteome</keyword>
<accession>A0A914WMV0</accession>
<dbReference type="AlphaFoldDB" id="A0A914WMV0"/>
<proteinExistence type="predicted"/>